<evidence type="ECO:0000313" key="2">
    <source>
        <dbReference type="Proteomes" id="UP000251960"/>
    </source>
</evidence>
<reference evidence="1 2" key="1">
    <citation type="journal article" date="2018" name="Nat. Genet.">
        <title>Extensive intraspecific gene order and gene structural variations between Mo17 and other maize genomes.</title>
        <authorList>
            <person name="Sun S."/>
            <person name="Zhou Y."/>
            <person name="Chen J."/>
            <person name="Shi J."/>
            <person name="Zhao H."/>
            <person name="Zhao H."/>
            <person name="Song W."/>
            <person name="Zhang M."/>
            <person name="Cui Y."/>
            <person name="Dong X."/>
            <person name="Liu H."/>
            <person name="Ma X."/>
            <person name="Jiao Y."/>
            <person name="Wang B."/>
            <person name="Wei X."/>
            <person name="Stein J.C."/>
            <person name="Glaubitz J.C."/>
            <person name="Lu F."/>
            <person name="Yu G."/>
            <person name="Liang C."/>
            <person name="Fengler K."/>
            <person name="Li B."/>
            <person name="Rafalski A."/>
            <person name="Schnable P.S."/>
            <person name="Ware D.H."/>
            <person name="Buckler E.S."/>
            <person name="Lai J."/>
        </authorList>
    </citation>
    <scope>NUCLEOTIDE SEQUENCE [LARGE SCALE GENOMIC DNA]</scope>
    <source>
        <strain evidence="2">cv. Missouri 17</strain>
        <tissue evidence="1">Seedling</tissue>
    </source>
</reference>
<sequence>MLQSFYFGNISSAHDLLVHIIHIFRMIGCMRERMQARLILSRGIRPIPRALGMQVNEPFLDLTCTDAYRLG</sequence>
<organism evidence="1 2">
    <name type="scientific">Zea mays</name>
    <name type="common">Maize</name>
    <dbReference type="NCBI Taxonomy" id="4577"/>
    <lineage>
        <taxon>Eukaryota</taxon>
        <taxon>Viridiplantae</taxon>
        <taxon>Streptophyta</taxon>
        <taxon>Embryophyta</taxon>
        <taxon>Tracheophyta</taxon>
        <taxon>Spermatophyta</taxon>
        <taxon>Magnoliopsida</taxon>
        <taxon>Liliopsida</taxon>
        <taxon>Poales</taxon>
        <taxon>Poaceae</taxon>
        <taxon>PACMAD clade</taxon>
        <taxon>Panicoideae</taxon>
        <taxon>Andropogonodae</taxon>
        <taxon>Andropogoneae</taxon>
        <taxon>Tripsacinae</taxon>
        <taxon>Zea</taxon>
    </lineage>
</organism>
<name>A0A3L6FKL0_MAIZE</name>
<comment type="caution">
    <text evidence="1">The sequence shown here is derived from an EMBL/GenBank/DDBJ whole genome shotgun (WGS) entry which is preliminary data.</text>
</comment>
<dbReference type="AlphaFoldDB" id="A0A3L6FKL0"/>
<proteinExistence type="predicted"/>
<evidence type="ECO:0000313" key="1">
    <source>
        <dbReference type="EMBL" id="PWZ33735.1"/>
    </source>
</evidence>
<dbReference type="Proteomes" id="UP000251960">
    <property type="component" value="Chromosome 3"/>
</dbReference>
<protein>
    <submittedName>
        <fullName evidence="1">Uncharacterized protein</fullName>
    </submittedName>
</protein>
<accession>A0A3L6FKL0</accession>
<gene>
    <name evidence="1" type="ORF">Zm00014a_030504</name>
</gene>
<dbReference type="EMBL" id="NCVQ01000004">
    <property type="protein sequence ID" value="PWZ33735.1"/>
    <property type="molecule type" value="Genomic_DNA"/>
</dbReference>